<dbReference type="AlphaFoldDB" id="A0A853ICQ2"/>
<evidence type="ECO:0000259" key="1">
    <source>
        <dbReference type="Pfam" id="PF06406"/>
    </source>
</evidence>
<comment type="caution">
    <text evidence="3">The sequence shown here is derived from an EMBL/GenBank/DDBJ whole genome shotgun (WGS) entry which is preliminary data.</text>
</comment>
<dbReference type="InterPro" id="IPR043129">
    <property type="entry name" value="ATPase_NBD"/>
</dbReference>
<proteinExistence type="predicted"/>
<feature type="domain" description="Actin homologue MreB-like C-terminal" evidence="2">
    <location>
        <begin position="181"/>
        <end position="306"/>
    </location>
</feature>
<dbReference type="RefSeq" id="WP_180569867.1">
    <property type="nucleotide sequence ID" value="NZ_JACCKB010000030.1"/>
</dbReference>
<dbReference type="CDD" id="cd24022">
    <property type="entry name" value="ASKHA_NBD_ParM_R1-like"/>
    <property type="match status" value="1"/>
</dbReference>
<dbReference type="EMBL" id="JACCKB010000030">
    <property type="protein sequence ID" value="NYZ67844.1"/>
    <property type="molecule type" value="Genomic_DNA"/>
</dbReference>
<dbReference type="Proteomes" id="UP000569732">
    <property type="component" value="Unassembled WGS sequence"/>
</dbReference>
<evidence type="ECO:0000313" key="3">
    <source>
        <dbReference type="EMBL" id="NYZ67844.1"/>
    </source>
</evidence>
<keyword evidence="4" id="KW-1185">Reference proteome</keyword>
<dbReference type="InterPro" id="IPR056367">
    <property type="entry name" value="ASKHA_NBD_ParM_R1-like"/>
</dbReference>
<feature type="domain" description="Plasmid segregation protein ParM/StbA N-terminal" evidence="1">
    <location>
        <begin position="7"/>
        <end position="142"/>
    </location>
</feature>
<evidence type="ECO:0000313" key="4">
    <source>
        <dbReference type="Proteomes" id="UP000569732"/>
    </source>
</evidence>
<evidence type="ECO:0000259" key="2">
    <source>
        <dbReference type="Pfam" id="PF21522"/>
    </source>
</evidence>
<dbReference type="SUPFAM" id="SSF53067">
    <property type="entry name" value="Actin-like ATPase domain"/>
    <property type="match status" value="2"/>
</dbReference>
<reference evidence="3 4" key="1">
    <citation type="submission" date="2020-07" db="EMBL/GenBank/DDBJ databases">
        <title>Endozoicomonas sp. nov., isolated from sediment.</title>
        <authorList>
            <person name="Gu T."/>
        </authorList>
    </citation>
    <scope>NUCLEOTIDE SEQUENCE [LARGE SCALE GENOMIC DNA]</scope>
    <source>
        <strain evidence="3 4">SM1973</strain>
    </source>
</reference>
<accession>A0A853ICQ2</accession>
<sequence>MSKKIEIGADLGCAGKKFAWVENDKFVEFCRRSLVKAGKSTISFSRDTAATSLLAGGEEWTVTPGMTDSEDTRYESYPYSPHNLALTYISLLEAGFSDPELEIEICCSLPLNHYFTSTGINKVNIERKKKQFDIEVKNKSGNPLPKLVCKLITPEALAGFYDICFNVKGERVLTPSQPIGVADIGGRTTDSAIILPDMSLVPEATGTIPLGYLDIIDQLNQILNQRYNTGKIDTYLLEQVMQSDDKKVSFFMDQEPVDISEEIEQAHKYIANKIMREIDKKLLSANRSLGGICYFGGSAQAMRDELLKTQNSFIPEKPQGSNARGNKIILSLEQNNTKAKGEK</sequence>
<dbReference type="InterPro" id="IPR009440">
    <property type="entry name" value="ParM/StbA_N"/>
</dbReference>
<dbReference type="Pfam" id="PF21522">
    <property type="entry name" value="MreB-like_C"/>
    <property type="match status" value="1"/>
</dbReference>
<dbReference type="Gene3D" id="3.30.420.40">
    <property type="match status" value="2"/>
</dbReference>
<dbReference type="Pfam" id="PF06406">
    <property type="entry name" value="StbA_N"/>
    <property type="match status" value="1"/>
</dbReference>
<dbReference type="InterPro" id="IPR049067">
    <property type="entry name" value="MreB-like_C"/>
</dbReference>
<gene>
    <name evidence="3" type="ORF">H0A36_17660</name>
</gene>
<protein>
    <submittedName>
        <fullName evidence="3">ParM/StbA family protein</fullName>
    </submittedName>
</protein>
<organism evidence="3 4">
    <name type="scientific">Spartinivicinus marinus</name>
    <dbReference type="NCBI Taxonomy" id="2994442"/>
    <lineage>
        <taxon>Bacteria</taxon>
        <taxon>Pseudomonadati</taxon>
        <taxon>Pseudomonadota</taxon>
        <taxon>Gammaproteobacteria</taxon>
        <taxon>Oceanospirillales</taxon>
        <taxon>Zooshikellaceae</taxon>
        <taxon>Spartinivicinus</taxon>
    </lineage>
</organism>
<name>A0A853ICQ2_9GAMM</name>